<comment type="caution">
    <text evidence="9">The sequence shown here is derived from an EMBL/GenBank/DDBJ whole genome shotgun (WGS) entry which is preliminary data.</text>
</comment>
<dbReference type="PANTHER" id="PTHR21716">
    <property type="entry name" value="TRANSMEMBRANE PROTEIN"/>
    <property type="match status" value="1"/>
</dbReference>
<keyword evidence="5 8" id="KW-0812">Transmembrane</keyword>
<proteinExistence type="inferred from homology"/>
<dbReference type="AlphaFoldDB" id="A0A512RMQ3"/>
<feature type="transmembrane region" description="Helical" evidence="8">
    <location>
        <begin position="213"/>
        <end position="232"/>
    </location>
</feature>
<dbReference type="PANTHER" id="PTHR21716:SF53">
    <property type="entry name" value="PERMEASE PERM-RELATED"/>
    <property type="match status" value="1"/>
</dbReference>
<dbReference type="EMBL" id="BKAU01000004">
    <property type="protein sequence ID" value="GEP96996.1"/>
    <property type="molecule type" value="Genomic_DNA"/>
</dbReference>
<keyword evidence="6 8" id="KW-1133">Transmembrane helix</keyword>
<feature type="transmembrane region" description="Helical" evidence="8">
    <location>
        <begin position="271"/>
        <end position="293"/>
    </location>
</feature>
<reference evidence="9 10" key="1">
    <citation type="submission" date="2019-07" db="EMBL/GenBank/DDBJ databases">
        <title>Whole genome shotgun sequence of Chitinophaga cymbidii NBRC 109752.</title>
        <authorList>
            <person name="Hosoyama A."/>
            <person name="Uohara A."/>
            <person name="Ohji S."/>
            <person name="Ichikawa N."/>
        </authorList>
    </citation>
    <scope>NUCLEOTIDE SEQUENCE [LARGE SCALE GENOMIC DNA]</scope>
    <source>
        <strain evidence="9 10">NBRC 109752</strain>
    </source>
</reference>
<evidence type="ECO:0000256" key="2">
    <source>
        <dbReference type="ARBA" id="ARBA00009773"/>
    </source>
</evidence>
<evidence type="ECO:0000256" key="3">
    <source>
        <dbReference type="ARBA" id="ARBA00022448"/>
    </source>
</evidence>
<dbReference type="Pfam" id="PF01594">
    <property type="entry name" value="AI-2E_transport"/>
    <property type="match status" value="1"/>
</dbReference>
<keyword evidence="3" id="KW-0813">Transport</keyword>
<evidence type="ECO:0000256" key="5">
    <source>
        <dbReference type="ARBA" id="ARBA00022692"/>
    </source>
</evidence>
<evidence type="ECO:0000256" key="1">
    <source>
        <dbReference type="ARBA" id="ARBA00004651"/>
    </source>
</evidence>
<feature type="transmembrane region" description="Helical" evidence="8">
    <location>
        <begin position="238"/>
        <end position="259"/>
    </location>
</feature>
<evidence type="ECO:0000256" key="4">
    <source>
        <dbReference type="ARBA" id="ARBA00022475"/>
    </source>
</evidence>
<comment type="subcellular location">
    <subcellularLocation>
        <location evidence="1">Cell membrane</location>
        <topology evidence="1">Multi-pass membrane protein</topology>
    </subcellularLocation>
</comment>
<feature type="transmembrane region" description="Helical" evidence="8">
    <location>
        <begin position="38"/>
        <end position="55"/>
    </location>
</feature>
<keyword evidence="4" id="KW-1003">Cell membrane</keyword>
<evidence type="ECO:0000256" key="7">
    <source>
        <dbReference type="ARBA" id="ARBA00023136"/>
    </source>
</evidence>
<sequence>MSSYINTMISSTRNITNVLKYLQIAVLGSAALYFGKTLFIPLFMGLLIAMVMYPIARRLENKGVTKIISVTFCITIVAVIFAALIGLLLWQMRTFIRDWPMVAHKLEEVFRQVQLWLAKNFQLTTEVQDGWLQNHAGNLVSFLAPALRGMVNVSANTLFMLFMIPVFAALFLYHRQVFVRFLRQFFGPRYEGRLEQIIQQVIGTYFRYIKGMIMVYIIVGILNSLGLMALGIPHAILFGMLTAIMTIIPYFGIIISAMLPVSAAWATHESIWYPLGVIGVFSFVQYLEANVIFPKVVAVQLNVSTWATLVAILAGSIIWGMAGMVLFIPFVAILKIVADHMNDWKGLRMLLSRNPPI</sequence>
<evidence type="ECO:0000256" key="8">
    <source>
        <dbReference type="SAM" id="Phobius"/>
    </source>
</evidence>
<evidence type="ECO:0000313" key="10">
    <source>
        <dbReference type="Proteomes" id="UP000321436"/>
    </source>
</evidence>
<evidence type="ECO:0000256" key="6">
    <source>
        <dbReference type="ARBA" id="ARBA00022989"/>
    </source>
</evidence>
<keyword evidence="10" id="KW-1185">Reference proteome</keyword>
<protein>
    <submittedName>
        <fullName evidence="9">AI-2E family transporter</fullName>
    </submittedName>
</protein>
<comment type="similarity">
    <text evidence="2">Belongs to the autoinducer-2 exporter (AI-2E) (TC 2.A.86) family.</text>
</comment>
<dbReference type="GO" id="GO:0055085">
    <property type="term" value="P:transmembrane transport"/>
    <property type="evidence" value="ECO:0007669"/>
    <property type="project" value="TreeGrafter"/>
</dbReference>
<organism evidence="9 10">
    <name type="scientific">Chitinophaga cymbidii</name>
    <dbReference type="NCBI Taxonomy" id="1096750"/>
    <lineage>
        <taxon>Bacteria</taxon>
        <taxon>Pseudomonadati</taxon>
        <taxon>Bacteroidota</taxon>
        <taxon>Chitinophagia</taxon>
        <taxon>Chitinophagales</taxon>
        <taxon>Chitinophagaceae</taxon>
        <taxon>Chitinophaga</taxon>
    </lineage>
</organism>
<feature type="transmembrane region" description="Helical" evidence="8">
    <location>
        <begin position="305"/>
        <end position="338"/>
    </location>
</feature>
<feature type="transmembrane region" description="Helical" evidence="8">
    <location>
        <begin position="153"/>
        <end position="173"/>
    </location>
</feature>
<accession>A0A512RMQ3</accession>
<dbReference type="InterPro" id="IPR002549">
    <property type="entry name" value="AI-2E-like"/>
</dbReference>
<dbReference type="GO" id="GO:0005886">
    <property type="term" value="C:plasma membrane"/>
    <property type="evidence" value="ECO:0007669"/>
    <property type="project" value="UniProtKB-SubCell"/>
</dbReference>
<gene>
    <name evidence="9" type="ORF">CCY01nite_32560</name>
</gene>
<evidence type="ECO:0000313" key="9">
    <source>
        <dbReference type="EMBL" id="GEP96996.1"/>
    </source>
</evidence>
<keyword evidence="7 8" id="KW-0472">Membrane</keyword>
<name>A0A512RMQ3_9BACT</name>
<dbReference type="Proteomes" id="UP000321436">
    <property type="component" value="Unassembled WGS sequence"/>
</dbReference>
<feature type="transmembrane region" description="Helical" evidence="8">
    <location>
        <begin position="67"/>
        <end position="90"/>
    </location>
</feature>